<evidence type="ECO:0000256" key="6">
    <source>
        <dbReference type="RuleBase" id="RU003693"/>
    </source>
</evidence>
<comment type="similarity">
    <text evidence="6">Belongs to the class-II pyridoxal-phosphate-dependent aminotransferase family.</text>
</comment>
<reference evidence="8 9" key="1">
    <citation type="submission" date="2022-12" db="EMBL/GenBank/DDBJ databases">
        <authorList>
            <person name="Abashina T."/>
            <person name="Solyanikova I."/>
            <person name="Delegan Y."/>
        </authorList>
    </citation>
    <scope>NUCLEOTIDE SEQUENCE [LARGE SCALE GENOMIC DNA]</scope>
    <source>
        <strain evidence="8 9">IPS92ro</strain>
    </source>
</reference>
<dbReference type="GO" id="GO:0008483">
    <property type="term" value="F:transaminase activity"/>
    <property type="evidence" value="ECO:0007669"/>
    <property type="project" value="UniProtKB-KW"/>
</dbReference>
<keyword evidence="9" id="KW-1185">Reference proteome</keyword>
<evidence type="ECO:0000256" key="1">
    <source>
        <dbReference type="ARBA" id="ARBA00001933"/>
    </source>
</evidence>
<dbReference type="InterPro" id="IPR015424">
    <property type="entry name" value="PyrdxlP-dep_Trfase"/>
</dbReference>
<evidence type="ECO:0000256" key="2">
    <source>
        <dbReference type="ARBA" id="ARBA00013187"/>
    </source>
</evidence>
<evidence type="ECO:0000313" key="9">
    <source>
        <dbReference type="Proteomes" id="UP001301132"/>
    </source>
</evidence>
<evidence type="ECO:0000313" key="8">
    <source>
        <dbReference type="EMBL" id="MCZ4633170.1"/>
    </source>
</evidence>
<dbReference type="PANTHER" id="PTHR13693">
    <property type="entry name" value="CLASS II AMINOTRANSFERASE/8-AMINO-7-OXONONANOATE SYNTHASE"/>
    <property type="match status" value="1"/>
</dbReference>
<dbReference type="InterPro" id="IPR015422">
    <property type="entry name" value="PyrdxlP-dep_Trfase_small"/>
</dbReference>
<feature type="domain" description="Aminotransferase class I/classII large" evidence="7">
    <location>
        <begin position="56"/>
        <end position="398"/>
    </location>
</feature>
<dbReference type="EMBL" id="JAPWHU010000022">
    <property type="protein sequence ID" value="MCZ4633170.1"/>
    <property type="molecule type" value="Genomic_DNA"/>
</dbReference>
<comment type="catalytic activity">
    <reaction evidence="5">
        <text>6-carboxyhexanoyl-[ACP] + L-alanine + H(+) = (8S)-8-amino-7-oxononanoate + holo-[ACP] + CO2</text>
        <dbReference type="Rhea" id="RHEA:42288"/>
        <dbReference type="Rhea" id="RHEA-COMP:9685"/>
        <dbReference type="Rhea" id="RHEA-COMP:9955"/>
        <dbReference type="ChEBI" id="CHEBI:15378"/>
        <dbReference type="ChEBI" id="CHEBI:16526"/>
        <dbReference type="ChEBI" id="CHEBI:57972"/>
        <dbReference type="ChEBI" id="CHEBI:64479"/>
        <dbReference type="ChEBI" id="CHEBI:78846"/>
        <dbReference type="ChEBI" id="CHEBI:149468"/>
        <dbReference type="EC" id="2.3.1.47"/>
    </reaction>
</comment>
<dbReference type="InterPro" id="IPR050087">
    <property type="entry name" value="AON_synthase_class-II"/>
</dbReference>
<proteinExistence type="inferred from homology"/>
<dbReference type="PANTHER" id="PTHR13693:SF3">
    <property type="entry name" value="LD36009P"/>
    <property type="match status" value="1"/>
</dbReference>
<evidence type="ECO:0000256" key="5">
    <source>
        <dbReference type="ARBA" id="ARBA00047715"/>
    </source>
</evidence>
<evidence type="ECO:0000256" key="3">
    <source>
        <dbReference type="ARBA" id="ARBA00022679"/>
    </source>
</evidence>
<dbReference type="Proteomes" id="UP001301132">
    <property type="component" value="Unassembled WGS sequence"/>
</dbReference>
<comment type="caution">
    <text evidence="8">The sequence shown here is derived from an EMBL/GenBank/DDBJ whole genome shotgun (WGS) entry which is preliminary data.</text>
</comment>
<dbReference type="Pfam" id="PF00155">
    <property type="entry name" value="Aminotran_1_2"/>
    <property type="match status" value="1"/>
</dbReference>
<dbReference type="SUPFAM" id="SSF53383">
    <property type="entry name" value="PLP-dependent transferases"/>
    <property type="match status" value="1"/>
</dbReference>
<evidence type="ECO:0000256" key="4">
    <source>
        <dbReference type="ARBA" id="ARBA00022898"/>
    </source>
</evidence>
<dbReference type="InterPro" id="IPR004839">
    <property type="entry name" value="Aminotransferase_I/II_large"/>
</dbReference>
<accession>A0ABT4NVM0</accession>
<evidence type="ECO:0000259" key="7">
    <source>
        <dbReference type="Pfam" id="PF00155"/>
    </source>
</evidence>
<keyword evidence="8" id="KW-0032">Aminotransferase</keyword>
<dbReference type="CDD" id="cd06454">
    <property type="entry name" value="KBL_like"/>
    <property type="match status" value="1"/>
</dbReference>
<dbReference type="EC" id="2.3.1.47" evidence="2"/>
<dbReference type="InterPro" id="IPR015421">
    <property type="entry name" value="PyrdxlP-dep_Trfase_major"/>
</dbReference>
<protein>
    <recommendedName>
        <fullName evidence="2">8-amino-7-oxononanoate synthase</fullName>
        <ecNumber evidence="2">2.3.1.47</ecNumber>
    </recommendedName>
</protein>
<feature type="non-terminal residue" evidence="8">
    <location>
        <position position="1"/>
    </location>
</feature>
<keyword evidence="4 6" id="KW-0663">Pyridoxal phosphate</keyword>
<dbReference type="Gene3D" id="3.90.1150.10">
    <property type="entry name" value="Aspartate Aminotransferase, domain 1"/>
    <property type="match status" value="1"/>
</dbReference>
<dbReference type="RefSeq" id="WP_269635799.1">
    <property type="nucleotide sequence ID" value="NZ_JAPWHU010000022.1"/>
</dbReference>
<dbReference type="PROSITE" id="PS00599">
    <property type="entry name" value="AA_TRANSFER_CLASS_2"/>
    <property type="match status" value="1"/>
</dbReference>
<sequence length="401" mass="43609">VPAPAAPVRQERAFEDWAEYAELQGRLRQTRTSGSNPYGRTHEGFNSALATVDGTKVVNFAAFNYLALSHHPRVRQAAKDAVDRYGTSASATPLLFGETPLHHELEAEIARFIGTEAAIVFAGGHATNVATVGHLFGPEDLVVHDAWIHDSTVRGCILSGARRRSFPHNDWAALDRILTGARASHRRALVVIEGAYSQDGDIPDLPRFIEVKKRHGAMLMIDEAHSIGVLGRTGRGVGEHYGTDPADVDLWMGTLSKALGSLGGYIAARRPIIEYLKFTAPLHIFSTGISPANAAAALEALRVVQDEPERVARVQELAEFFRAGARARGLDVGVSRLSAVIPVITGDWEKTMALSNSLLERGVNVMPIGYPAVPRDQCRLRFFINADHSEADLEHSLDLLV</sequence>
<name>A0ABT4NVM0_9ACTN</name>
<comment type="cofactor">
    <cofactor evidence="1 6">
        <name>pyridoxal 5'-phosphate</name>
        <dbReference type="ChEBI" id="CHEBI:597326"/>
    </cofactor>
</comment>
<organism evidence="8 9">
    <name type="scientific">Streptomyces rubrogriseus</name>
    <dbReference type="NCBI Taxonomy" id="194673"/>
    <lineage>
        <taxon>Bacteria</taxon>
        <taxon>Bacillati</taxon>
        <taxon>Actinomycetota</taxon>
        <taxon>Actinomycetes</taxon>
        <taxon>Kitasatosporales</taxon>
        <taxon>Streptomycetaceae</taxon>
        <taxon>Streptomyces</taxon>
        <taxon>Streptomyces violaceoruber group</taxon>
    </lineage>
</organism>
<dbReference type="Gene3D" id="3.40.640.10">
    <property type="entry name" value="Type I PLP-dependent aspartate aminotransferase-like (Major domain)"/>
    <property type="match status" value="1"/>
</dbReference>
<dbReference type="InterPro" id="IPR001917">
    <property type="entry name" value="Aminotrans_II_pyridoxalP_BS"/>
</dbReference>
<gene>
    <name evidence="8" type="ORF">O3S69_03750</name>
</gene>
<keyword evidence="3" id="KW-0808">Transferase</keyword>